<feature type="transmembrane region" description="Helical" evidence="1">
    <location>
        <begin position="58"/>
        <end position="76"/>
    </location>
</feature>
<protein>
    <submittedName>
        <fullName evidence="2">Uncharacterized protein</fullName>
    </submittedName>
</protein>
<feature type="transmembrane region" description="Helical" evidence="1">
    <location>
        <begin position="34"/>
        <end position="52"/>
    </location>
</feature>
<sequence>FSMSQSYSSKPSERARAKERCLGGKLHLHTGMKILVSIGILVIIALLVVLYLKFKKAMFVMMVPAGVSIFTIAGMISQRRGLIWPMIAISCFHMLLSIYGLVIFSFYFIFKPFYIIMVLNWAFDTLHNDKTASYYLQCAGIFSGLIVFLLFNLWQASVAYAYHRMIVRNQRAENDLDRRSCSGPTILVVNNKPMEYTSSQY</sequence>
<keyword evidence="1" id="KW-1133">Transmembrane helix</keyword>
<feature type="non-terminal residue" evidence="2">
    <location>
        <position position="1"/>
    </location>
</feature>
<accession>A0AAV5WB92</accession>
<name>A0AAV5WB92_9BILA</name>
<keyword evidence="1" id="KW-0472">Membrane</keyword>
<proteinExistence type="predicted"/>
<gene>
    <name evidence="2" type="ORF">PFISCL1PPCAC_20566</name>
</gene>
<dbReference type="Proteomes" id="UP001432322">
    <property type="component" value="Unassembled WGS sequence"/>
</dbReference>
<comment type="caution">
    <text evidence="2">The sequence shown here is derived from an EMBL/GenBank/DDBJ whole genome shotgun (WGS) entry which is preliminary data.</text>
</comment>
<organism evidence="2 3">
    <name type="scientific">Pristionchus fissidentatus</name>
    <dbReference type="NCBI Taxonomy" id="1538716"/>
    <lineage>
        <taxon>Eukaryota</taxon>
        <taxon>Metazoa</taxon>
        <taxon>Ecdysozoa</taxon>
        <taxon>Nematoda</taxon>
        <taxon>Chromadorea</taxon>
        <taxon>Rhabditida</taxon>
        <taxon>Rhabditina</taxon>
        <taxon>Diplogasteromorpha</taxon>
        <taxon>Diplogasteroidea</taxon>
        <taxon>Neodiplogasteridae</taxon>
        <taxon>Pristionchus</taxon>
    </lineage>
</organism>
<feature type="transmembrane region" description="Helical" evidence="1">
    <location>
        <begin position="83"/>
        <end position="110"/>
    </location>
</feature>
<keyword evidence="1" id="KW-0812">Transmembrane</keyword>
<evidence type="ECO:0000256" key="1">
    <source>
        <dbReference type="SAM" id="Phobius"/>
    </source>
</evidence>
<feature type="transmembrane region" description="Helical" evidence="1">
    <location>
        <begin position="134"/>
        <end position="162"/>
    </location>
</feature>
<dbReference type="AlphaFoldDB" id="A0AAV5WB92"/>
<evidence type="ECO:0000313" key="3">
    <source>
        <dbReference type="Proteomes" id="UP001432322"/>
    </source>
</evidence>
<keyword evidence="3" id="KW-1185">Reference proteome</keyword>
<dbReference type="EMBL" id="BTSY01000005">
    <property type="protein sequence ID" value="GMT29269.1"/>
    <property type="molecule type" value="Genomic_DNA"/>
</dbReference>
<reference evidence="2" key="1">
    <citation type="submission" date="2023-10" db="EMBL/GenBank/DDBJ databases">
        <title>Genome assembly of Pristionchus species.</title>
        <authorList>
            <person name="Yoshida K."/>
            <person name="Sommer R.J."/>
        </authorList>
    </citation>
    <scope>NUCLEOTIDE SEQUENCE</scope>
    <source>
        <strain evidence="2">RS5133</strain>
    </source>
</reference>
<evidence type="ECO:0000313" key="2">
    <source>
        <dbReference type="EMBL" id="GMT29269.1"/>
    </source>
</evidence>